<keyword evidence="3 4" id="KW-0808">Transferase</keyword>
<evidence type="ECO:0000256" key="2">
    <source>
        <dbReference type="ARBA" id="ARBA00022603"/>
    </source>
</evidence>
<evidence type="ECO:0000256" key="3">
    <source>
        <dbReference type="ARBA" id="ARBA00022679"/>
    </source>
</evidence>
<protein>
    <submittedName>
        <fullName evidence="4">Trimethylamine methyltransferase (MTTB)</fullName>
    </submittedName>
</protein>
<dbReference type="EMBL" id="CACRTR010000011">
    <property type="protein sequence ID" value="VYU41059.1"/>
    <property type="molecule type" value="Genomic_DNA"/>
</dbReference>
<comment type="similarity">
    <text evidence="1">Belongs to the trimethylamine methyltransferase family.</text>
</comment>
<dbReference type="AlphaFoldDB" id="A0A6N3EPD0"/>
<reference evidence="4" key="1">
    <citation type="submission" date="2019-11" db="EMBL/GenBank/DDBJ databases">
        <authorList>
            <person name="Feng L."/>
        </authorList>
    </citation>
    <scope>NUCLEOTIDE SEQUENCE</scope>
    <source>
        <strain evidence="4">ElimosumLFYP34</strain>
    </source>
</reference>
<name>A0A6N3EPD0_EUBLI</name>
<dbReference type="GO" id="GO:0015948">
    <property type="term" value="P:methanogenesis"/>
    <property type="evidence" value="ECO:0007669"/>
    <property type="project" value="InterPro"/>
</dbReference>
<accession>A0A6N3EPD0</accession>
<dbReference type="InterPro" id="IPR038601">
    <property type="entry name" value="MttB-like_sf"/>
</dbReference>
<dbReference type="Gene3D" id="3.20.20.480">
    <property type="entry name" value="Trimethylamine methyltransferase-like"/>
    <property type="match status" value="1"/>
</dbReference>
<sequence length="473" mass="52640">MDINYDRYQAMSIDDVEKIHEYTVDVLTNTGIWVEDNEARDIFKKNGCRIENEKVFLNEKVIQTALENAPSEFRICAIEPRNSKTFGVEASIFAPAGGAVTICESDNIRRAPTMEDVNDFSKLVQCLDVIGLNRPAVHPSDVDPMKKFLYITLADFKYNNKIYQLRRETLEMICIIYGITPEKMKKDAENGIHYGYSTSNPVSPLELSSAATDTIRFQAEYGVPNIIAPMPIGGISAPATVEGTILIQNCENVAAIVFSSLINLKAPVFYGCIGSVGDMKKGSATAAAPEMRIIEAAGAQMARYYNIPSRGAPGSPDAVAMDFQAGAESAMGFYSSVRSGVHLITNMGFMGNWMQASKAKLVLDAEIIESVLRIMQPLEITEEKTALDLIKKLGARSTYLTEKHTLKNYKKNFYNPKVFRRTTFEKWEKEGKLEAAQSAENKAKALLDQYVSPDRDPSIVKELETYIAKHDRR</sequence>
<gene>
    <name evidence="4" type="ORF">ELLFYP34_03517</name>
</gene>
<keyword evidence="2 4" id="KW-0489">Methyltransferase</keyword>
<evidence type="ECO:0000256" key="1">
    <source>
        <dbReference type="ARBA" id="ARBA00007137"/>
    </source>
</evidence>
<proteinExistence type="inferred from homology"/>
<organism evidence="4">
    <name type="scientific">Eubacterium limosum</name>
    <dbReference type="NCBI Taxonomy" id="1736"/>
    <lineage>
        <taxon>Bacteria</taxon>
        <taxon>Bacillati</taxon>
        <taxon>Bacillota</taxon>
        <taxon>Clostridia</taxon>
        <taxon>Eubacteriales</taxon>
        <taxon>Eubacteriaceae</taxon>
        <taxon>Eubacterium</taxon>
    </lineage>
</organism>
<dbReference type="InterPro" id="IPR010426">
    <property type="entry name" value="MTTB_MeTrfase"/>
</dbReference>
<dbReference type="GO" id="GO:0008168">
    <property type="term" value="F:methyltransferase activity"/>
    <property type="evidence" value="ECO:0007669"/>
    <property type="project" value="UniProtKB-KW"/>
</dbReference>
<dbReference type="Pfam" id="PF06253">
    <property type="entry name" value="MTTB"/>
    <property type="match status" value="1"/>
</dbReference>
<dbReference type="GO" id="GO:0032259">
    <property type="term" value="P:methylation"/>
    <property type="evidence" value="ECO:0007669"/>
    <property type="project" value="UniProtKB-KW"/>
</dbReference>
<evidence type="ECO:0000313" key="4">
    <source>
        <dbReference type="EMBL" id="VYU41059.1"/>
    </source>
</evidence>